<dbReference type="PROSITE" id="PS50262">
    <property type="entry name" value="G_PROTEIN_RECEP_F1_2"/>
    <property type="match status" value="1"/>
</dbReference>
<evidence type="ECO:0000256" key="8">
    <source>
        <dbReference type="SAM" id="Phobius"/>
    </source>
</evidence>
<dbReference type="AlphaFoldDB" id="A0A2C9KSA6"/>
<keyword evidence="2 8" id="KW-0812">Transmembrane</keyword>
<evidence type="ECO:0000256" key="2">
    <source>
        <dbReference type="ARBA" id="ARBA00022692"/>
    </source>
</evidence>
<sequence>MTSSSNMSDHSTVLQFQHHSVLSSMLALVNVSNNMSDNLTILTLLQNQSTLTFIPAMVFLALLSVVGIIGNSLVLFVYWRKFSRTAMGVLIMEIAVYDLLTNTVVIPGEIYDMFHQWDFEFAALCKARKLFNVTTTLASAITLVAIGVTR</sequence>
<comment type="subcellular location">
    <subcellularLocation>
        <location evidence="1">Membrane</location>
        <topology evidence="1">Multi-pass membrane protein</topology>
    </subcellularLocation>
</comment>
<dbReference type="EnsemblMetazoa" id="BGLB022930-RA">
    <property type="protein sequence ID" value="BGLB022930-PA"/>
    <property type="gene ID" value="BGLB022930"/>
</dbReference>
<evidence type="ECO:0000256" key="7">
    <source>
        <dbReference type="ARBA" id="ARBA00023224"/>
    </source>
</evidence>
<dbReference type="PRINTS" id="PR00237">
    <property type="entry name" value="GPCRRHODOPSN"/>
</dbReference>
<feature type="transmembrane region" description="Helical" evidence="8">
    <location>
        <begin position="130"/>
        <end position="148"/>
    </location>
</feature>
<gene>
    <name evidence="10" type="primary">106056575</name>
</gene>
<reference evidence="10" key="1">
    <citation type="submission" date="2020-05" db="UniProtKB">
        <authorList>
            <consortium name="EnsemblMetazoa"/>
        </authorList>
    </citation>
    <scope>IDENTIFICATION</scope>
    <source>
        <strain evidence="10">BB02</strain>
    </source>
</reference>
<dbReference type="CDD" id="cd00637">
    <property type="entry name" value="7tm_classA_rhodopsin-like"/>
    <property type="match status" value="1"/>
</dbReference>
<evidence type="ECO:0000256" key="5">
    <source>
        <dbReference type="ARBA" id="ARBA00023136"/>
    </source>
</evidence>
<organism evidence="10 11">
    <name type="scientific">Biomphalaria glabrata</name>
    <name type="common">Bloodfluke planorb</name>
    <name type="synonym">Freshwater snail</name>
    <dbReference type="NCBI Taxonomy" id="6526"/>
    <lineage>
        <taxon>Eukaryota</taxon>
        <taxon>Metazoa</taxon>
        <taxon>Spiralia</taxon>
        <taxon>Lophotrochozoa</taxon>
        <taxon>Mollusca</taxon>
        <taxon>Gastropoda</taxon>
        <taxon>Heterobranchia</taxon>
        <taxon>Euthyneura</taxon>
        <taxon>Panpulmonata</taxon>
        <taxon>Hygrophila</taxon>
        <taxon>Lymnaeoidea</taxon>
        <taxon>Planorbidae</taxon>
        <taxon>Biomphalaria</taxon>
    </lineage>
</organism>
<dbReference type="InterPro" id="IPR000276">
    <property type="entry name" value="GPCR_Rhodpsn"/>
</dbReference>
<dbReference type="SUPFAM" id="SSF81321">
    <property type="entry name" value="Family A G protein-coupled receptor-like"/>
    <property type="match status" value="1"/>
</dbReference>
<dbReference type="GO" id="GO:0004930">
    <property type="term" value="F:G protein-coupled receptor activity"/>
    <property type="evidence" value="ECO:0007669"/>
    <property type="project" value="UniProtKB-KW"/>
</dbReference>
<evidence type="ECO:0000256" key="6">
    <source>
        <dbReference type="ARBA" id="ARBA00023170"/>
    </source>
</evidence>
<proteinExistence type="predicted"/>
<keyword evidence="5 8" id="KW-0472">Membrane</keyword>
<dbReference type="Pfam" id="PF00001">
    <property type="entry name" value="7tm_1"/>
    <property type="match status" value="1"/>
</dbReference>
<evidence type="ECO:0000256" key="3">
    <source>
        <dbReference type="ARBA" id="ARBA00022989"/>
    </source>
</evidence>
<evidence type="ECO:0000313" key="10">
    <source>
        <dbReference type="EnsemblMetazoa" id="BGLB022930-PA"/>
    </source>
</evidence>
<dbReference type="InterPro" id="IPR017452">
    <property type="entry name" value="GPCR_Rhodpsn_7TM"/>
</dbReference>
<name>A0A2C9KSA6_BIOGL</name>
<keyword evidence="4" id="KW-0297">G-protein coupled receptor</keyword>
<accession>A0A2C9KSA6</accession>
<dbReference type="VEuPathDB" id="VectorBase:BGLB022930"/>
<evidence type="ECO:0000256" key="4">
    <source>
        <dbReference type="ARBA" id="ARBA00023040"/>
    </source>
</evidence>
<evidence type="ECO:0000259" key="9">
    <source>
        <dbReference type="PROSITE" id="PS50262"/>
    </source>
</evidence>
<dbReference type="VEuPathDB" id="VectorBase:BGLAX_044810"/>
<dbReference type="GO" id="GO:0016020">
    <property type="term" value="C:membrane"/>
    <property type="evidence" value="ECO:0007669"/>
    <property type="project" value="UniProtKB-SubCell"/>
</dbReference>
<protein>
    <recommendedName>
        <fullName evidence="9">G-protein coupled receptors family 1 profile domain-containing protein</fullName>
    </recommendedName>
</protein>
<keyword evidence="3 8" id="KW-1133">Transmembrane helix</keyword>
<evidence type="ECO:0000256" key="1">
    <source>
        <dbReference type="ARBA" id="ARBA00004141"/>
    </source>
</evidence>
<dbReference type="KEGG" id="bgt:106056575"/>
<feature type="transmembrane region" description="Helical" evidence="8">
    <location>
        <begin position="53"/>
        <end position="78"/>
    </location>
</feature>
<keyword evidence="6" id="KW-0675">Receptor</keyword>
<dbReference type="Proteomes" id="UP000076420">
    <property type="component" value="Unassembled WGS sequence"/>
</dbReference>
<keyword evidence="7" id="KW-0807">Transducer</keyword>
<dbReference type="Gene3D" id="1.20.1070.10">
    <property type="entry name" value="Rhodopsin 7-helix transmembrane proteins"/>
    <property type="match status" value="1"/>
</dbReference>
<dbReference type="PANTHER" id="PTHR24243">
    <property type="entry name" value="G-PROTEIN COUPLED RECEPTOR"/>
    <property type="match status" value="1"/>
</dbReference>
<dbReference type="PANTHER" id="PTHR24243:SF208">
    <property type="entry name" value="PYROKININ-1 RECEPTOR"/>
    <property type="match status" value="1"/>
</dbReference>
<evidence type="ECO:0000313" key="11">
    <source>
        <dbReference type="Proteomes" id="UP000076420"/>
    </source>
</evidence>
<dbReference type="OrthoDB" id="9909512at2759"/>
<feature type="domain" description="G-protein coupled receptors family 1 profile" evidence="9">
    <location>
        <begin position="70"/>
        <end position="150"/>
    </location>
</feature>
<feature type="transmembrane region" description="Helical" evidence="8">
    <location>
        <begin position="90"/>
        <end position="110"/>
    </location>
</feature>
<dbReference type="STRING" id="6526.A0A2C9KSA6"/>